<accession>A0A845M2Y7</accession>
<dbReference type="Pfam" id="PF06127">
    <property type="entry name" value="Mpo1-like"/>
    <property type="match status" value="1"/>
</dbReference>
<organism evidence="2 3">
    <name type="scientific">Maritimibacter harenae</name>
    <dbReference type="NCBI Taxonomy" id="2606218"/>
    <lineage>
        <taxon>Bacteria</taxon>
        <taxon>Pseudomonadati</taxon>
        <taxon>Pseudomonadota</taxon>
        <taxon>Alphaproteobacteria</taxon>
        <taxon>Rhodobacterales</taxon>
        <taxon>Roseobacteraceae</taxon>
        <taxon>Maritimibacter</taxon>
    </lineage>
</organism>
<dbReference type="PANTHER" id="PTHR28026">
    <property type="entry name" value="DUF962 DOMAIN PROTEIN (AFU_ORTHOLOGUE AFUA_8G05310)"/>
    <property type="match status" value="1"/>
</dbReference>
<dbReference type="GO" id="GO:0046521">
    <property type="term" value="P:sphingoid catabolic process"/>
    <property type="evidence" value="ECO:0007669"/>
    <property type="project" value="TreeGrafter"/>
</dbReference>
<protein>
    <submittedName>
        <fullName evidence="2">DUF962 domain-containing protein</fullName>
    </submittedName>
</protein>
<feature type="transmembrane region" description="Helical" evidence="1">
    <location>
        <begin position="123"/>
        <end position="142"/>
    </location>
</feature>
<proteinExistence type="predicted"/>
<dbReference type="AlphaFoldDB" id="A0A845M2Y7"/>
<keyword evidence="1" id="KW-0472">Membrane</keyword>
<feature type="transmembrane region" description="Helical" evidence="1">
    <location>
        <begin position="69"/>
        <end position="87"/>
    </location>
</feature>
<dbReference type="PANTHER" id="PTHR28026:SF9">
    <property type="entry name" value="2-HYDROXY-PALMITIC ACID DIOXYGENASE MPO1"/>
    <property type="match status" value="1"/>
</dbReference>
<keyword evidence="1" id="KW-0812">Transmembrane</keyword>
<dbReference type="RefSeq" id="WP_161349999.1">
    <property type="nucleotide sequence ID" value="NZ_WTUX01000006.1"/>
</dbReference>
<evidence type="ECO:0000313" key="2">
    <source>
        <dbReference type="EMBL" id="MZR11873.1"/>
    </source>
</evidence>
<gene>
    <name evidence="2" type="ORF">GQE99_02435</name>
</gene>
<evidence type="ECO:0000256" key="1">
    <source>
        <dbReference type="SAM" id="Phobius"/>
    </source>
</evidence>
<dbReference type="GO" id="GO:0016020">
    <property type="term" value="C:membrane"/>
    <property type="evidence" value="ECO:0007669"/>
    <property type="project" value="GOC"/>
</dbReference>
<feature type="transmembrane region" description="Helical" evidence="1">
    <location>
        <begin position="93"/>
        <end position="111"/>
    </location>
</feature>
<comment type="caution">
    <text evidence="2">The sequence shown here is derived from an EMBL/GenBank/DDBJ whole genome shotgun (WGS) entry which is preliminary data.</text>
</comment>
<dbReference type="Proteomes" id="UP000467322">
    <property type="component" value="Unassembled WGS sequence"/>
</dbReference>
<dbReference type="EMBL" id="WTUX01000006">
    <property type="protein sequence ID" value="MZR11873.1"/>
    <property type="molecule type" value="Genomic_DNA"/>
</dbReference>
<name>A0A845M2Y7_9RHOB</name>
<reference evidence="2 3" key="1">
    <citation type="submission" date="2019-12" db="EMBL/GenBank/DDBJ databases">
        <title>Maritimibacter sp. nov. sp. isolated from sea sand.</title>
        <authorList>
            <person name="Kim J."/>
            <person name="Jeong S.E."/>
            <person name="Jung H.S."/>
            <person name="Jeon C.O."/>
        </authorList>
    </citation>
    <scope>NUCLEOTIDE SEQUENCE [LARGE SCALE GENOMIC DNA]</scope>
    <source>
        <strain evidence="2 3">DP07</strain>
    </source>
</reference>
<evidence type="ECO:0000313" key="3">
    <source>
        <dbReference type="Proteomes" id="UP000467322"/>
    </source>
</evidence>
<feature type="transmembrane region" description="Helical" evidence="1">
    <location>
        <begin position="22"/>
        <end position="42"/>
    </location>
</feature>
<dbReference type="InterPro" id="IPR009305">
    <property type="entry name" value="Mpo1-like"/>
</dbReference>
<keyword evidence="1" id="KW-1133">Transmembrane helix</keyword>
<keyword evidence="3" id="KW-1185">Reference proteome</keyword>
<sequence>MRKIDALLAEYGESHQNPTNKMVHWICVPVIFVCVMALIYAIPPVAGVNLLWPVAIAALIYYAVLSPPLAFGFVVVLVAGYLVILALEAVVPLPIWATALILFVIAWVGQFWGHKVEGKKPSFFKDVQFLLIGPAWLMSFLYRRAGLSY</sequence>